<evidence type="ECO:0000259" key="9">
    <source>
        <dbReference type="PROSITE" id="PS50041"/>
    </source>
</evidence>
<dbReference type="InterPro" id="IPR033992">
    <property type="entry name" value="NKR-like_CTLD"/>
</dbReference>
<keyword evidence="7" id="KW-0325">Glycoprotein</keyword>
<dbReference type="InterPro" id="IPR016187">
    <property type="entry name" value="CTDL_fold"/>
</dbReference>
<keyword evidence="3" id="KW-0430">Lectin</keyword>
<dbReference type="InterPro" id="IPR016186">
    <property type="entry name" value="C-type_lectin-like/link_sf"/>
</dbReference>
<keyword evidence="5" id="KW-1133">Transmembrane helix</keyword>
<evidence type="ECO:0000256" key="8">
    <source>
        <dbReference type="SAM" id="MobiDB-lite"/>
    </source>
</evidence>
<dbReference type="Pfam" id="PF00059">
    <property type="entry name" value="Lectin_C"/>
    <property type="match status" value="1"/>
</dbReference>
<dbReference type="CDD" id="cd03593">
    <property type="entry name" value="CLECT_NK_receptors_like"/>
    <property type="match status" value="1"/>
</dbReference>
<keyword evidence="4" id="KW-0735">Signal-anchor</keyword>
<evidence type="ECO:0000313" key="10">
    <source>
        <dbReference type="Proteomes" id="UP000694923"/>
    </source>
</evidence>
<reference evidence="11" key="1">
    <citation type="submission" date="2025-08" db="UniProtKB">
        <authorList>
            <consortium name="RefSeq"/>
        </authorList>
    </citation>
    <scope>IDENTIFICATION</scope>
</reference>
<name>A0ABM0RR37_GALVR</name>
<evidence type="ECO:0000256" key="4">
    <source>
        <dbReference type="ARBA" id="ARBA00022968"/>
    </source>
</evidence>
<feature type="region of interest" description="Disordered" evidence="8">
    <location>
        <begin position="1"/>
        <end position="33"/>
    </location>
</feature>
<dbReference type="PROSITE" id="PS50041">
    <property type="entry name" value="C_TYPE_LECTIN_2"/>
    <property type="match status" value="1"/>
</dbReference>
<dbReference type="RefSeq" id="XP_008583078.1">
    <property type="nucleotide sequence ID" value="XM_008584856.1"/>
</dbReference>
<organism evidence="10 11">
    <name type="scientific">Galeopterus variegatus</name>
    <name type="common">Malayan flying lemur</name>
    <name type="synonym">Cynocephalus variegatus</name>
    <dbReference type="NCBI Taxonomy" id="482537"/>
    <lineage>
        <taxon>Eukaryota</taxon>
        <taxon>Metazoa</taxon>
        <taxon>Chordata</taxon>
        <taxon>Craniata</taxon>
        <taxon>Vertebrata</taxon>
        <taxon>Euteleostomi</taxon>
        <taxon>Mammalia</taxon>
        <taxon>Eutheria</taxon>
        <taxon>Euarchontoglires</taxon>
        <taxon>Dermoptera</taxon>
        <taxon>Cynocephalidae</taxon>
        <taxon>Galeopterus</taxon>
    </lineage>
</organism>
<dbReference type="GeneID" id="103600564"/>
<dbReference type="InterPro" id="IPR050919">
    <property type="entry name" value="NKG2/CD94_NK_receptors"/>
</dbReference>
<dbReference type="SUPFAM" id="SSF56436">
    <property type="entry name" value="C-type lectin-like"/>
    <property type="match status" value="1"/>
</dbReference>
<evidence type="ECO:0000256" key="6">
    <source>
        <dbReference type="ARBA" id="ARBA00023136"/>
    </source>
</evidence>
<evidence type="ECO:0000313" key="11">
    <source>
        <dbReference type="RefSeq" id="XP_008583078.1"/>
    </source>
</evidence>
<keyword evidence="2" id="KW-0812">Transmembrane</keyword>
<keyword evidence="6" id="KW-0472">Membrane</keyword>
<feature type="compositionally biased region" description="Polar residues" evidence="8">
    <location>
        <begin position="23"/>
        <end position="33"/>
    </location>
</feature>
<gene>
    <name evidence="11" type="primary">LOC103600564</name>
</gene>
<feature type="domain" description="C-type lectin" evidence="9">
    <location>
        <begin position="73"/>
        <end position="177"/>
    </location>
</feature>
<evidence type="ECO:0000256" key="3">
    <source>
        <dbReference type="ARBA" id="ARBA00022734"/>
    </source>
</evidence>
<proteinExistence type="predicted"/>
<dbReference type="PANTHER" id="PTHR22800">
    <property type="entry name" value="C-TYPE LECTIN PROTEINS"/>
    <property type="match status" value="1"/>
</dbReference>
<keyword evidence="10" id="KW-1185">Reference proteome</keyword>
<evidence type="ECO:0000256" key="1">
    <source>
        <dbReference type="ARBA" id="ARBA00004606"/>
    </source>
</evidence>
<evidence type="ECO:0000256" key="2">
    <source>
        <dbReference type="ARBA" id="ARBA00022692"/>
    </source>
</evidence>
<sequence length="180" mass="20451">MNDERVAYSELSLAKDPKKQQRTPKSTKSSASVTEQEITYAELNVPNEQNNYSLRRTHKAYHCGYCPKEWFMYSNNCYSISMEKKSWNESLMACASMNSNLLHIDDEEEMKLLMSLSFVSWVGISCNNSDCPWASINRSTFKPKIKESANHNHNCAVLHSGGLKPDSCGSLNTYSCKLKL</sequence>
<dbReference type="Gene3D" id="3.10.100.10">
    <property type="entry name" value="Mannose-Binding Protein A, subunit A"/>
    <property type="match status" value="1"/>
</dbReference>
<protein>
    <submittedName>
        <fullName evidence="11">NKG2-A/NKG2-B type II integral membrane protein-like</fullName>
    </submittedName>
</protein>
<accession>A0ABM0RR37</accession>
<dbReference type="SMART" id="SM00034">
    <property type="entry name" value="CLECT"/>
    <property type="match status" value="1"/>
</dbReference>
<dbReference type="Proteomes" id="UP000694923">
    <property type="component" value="Unplaced"/>
</dbReference>
<dbReference type="InterPro" id="IPR001304">
    <property type="entry name" value="C-type_lectin-like"/>
</dbReference>
<comment type="subcellular location">
    <subcellularLocation>
        <location evidence="1">Membrane</location>
        <topology evidence="1">Single-pass type II membrane protein</topology>
    </subcellularLocation>
</comment>
<dbReference type="PANTHER" id="PTHR22800:SF242">
    <property type="entry name" value="NKG2-A_NKG2-B TYPE II INTEGRAL MEMBRANE PROTEIN"/>
    <property type="match status" value="1"/>
</dbReference>
<evidence type="ECO:0000256" key="5">
    <source>
        <dbReference type="ARBA" id="ARBA00022989"/>
    </source>
</evidence>
<evidence type="ECO:0000256" key="7">
    <source>
        <dbReference type="ARBA" id="ARBA00023180"/>
    </source>
</evidence>
<feature type="compositionally biased region" description="Basic and acidic residues" evidence="8">
    <location>
        <begin position="1"/>
        <end position="19"/>
    </location>
</feature>